<dbReference type="EMBL" id="KU160646">
    <property type="protein sequence ID" value="ALY09033.1"/>
    <property type="molecule type" value="Genomic_DNA"/>
</dbReference>
<dbReference type="RefSeq" id="YP_009603519.1">
    <property type="nucleotide sequence ID" value="NC_041952.1"/>
</dbReference>
<dbReference type="OrthoDB" id="21059at10239"/>
<dbReference type="Proteomes" id="UP000226177">
    <property type="component" value="Segment"/>
</dbReference>
<dbReference type="Pfam" id="PF24083">
    <property type="entry name" value="Phage_ssDNA_bind"/>
    <property type="match status" value="1"/>
</dbReference>
<keyword evidence="3" id="KW-1185">Reference proteome</keyword>
<protein>
    <recommendedName>
        <fullName evidence="1">Putative phage ssDNA-binding domain-containing protein</fullName>
    </recommendedName>
</protein>
<sequence>MSQVVRKRLENLMVEDARILFRNFAGEERQYNPAGERNFTLVIDNNIAPMMADDGWNVKYLKPKEDGDQPQAILRVKVSYKRKPPTIVLITEKGHGEKSRTTLPEDMIDMLDYIDIAKVDLIVNPSWYDFNGRQGYTAYLKSIYVTMLQDDLEKKYADIPEVNSGDVQKELSAGFDPAFNEPLIDLGEFDN</sequence>
<dbReference type="InterPro" id="IPR057581">
    <property type="entry name" value="Phage_ssDNA_bind"/>
</dbReference>
<accession>A0A0U3TJ61</accession>
<name>A0A0U3TJ61_9CAUD</name>
<organism evidence="2 3">
    <name type="scientific">Arthrobacter phage Gordon</name>
    <dbReference type="NCBI Taxonomy" id="1772298"/>
    <lineage>
        <taxon>Viruses</taxon>
        <taxon>Duplodnaviria</taxon>
        <taxon>Heunggongvirae</taxon>
        <taxon>Uroviricota</taxon>
        <taxon>Caudoviricetes</taxon>
        <taxon>Gordonvirus</taxon>
        <taxon>Gordonvirus gordon</taxon>
    </lineage>
</organism>
<reference evidence="2 3" key="1">
    <citation type="submission" date="2015-11" db="EMBL/GenBank/DDBJ databases">
        <authorList>
            <person name="Schneider V.M."/>
            <person name="Bradley K.W."/>
            <person name="Asai D.J."/>
            <person name="Bowman C.A."/>
            <person name="Russell D.A."/>
            <person name="Pope W.H."/>
            <person name="Jacobs-Sera D."/>
            <person name="Hendrix R.W."/>
            <person name="Hatfull G.F."/>
        </authorList>
    </citation>
    <scope>NUCLEOTIDE SEQUENCE [LARGE SCALE GENOMIC DNA]</scope>
</reference>
<evidence type="ECO:0000313" key="3">
    <source>
        <dbReference type="Proteomes" id="UP000226177"/>
    </source>
</evidence>
<feature type="domain" description="Putative phage ssDNA-binding" evidence="1">
    <location>
        <begin position="1"/>
        <end position="190"/>
    </location>
</feature>
<proteinExistence type="predicted"/>
<evidence type="ECO:0000313" key="2">
    <source>
        <dbReference type="EMBL" id="ALY09033.1"/>
    </source>
</evidence>
<evidence type="ECO:0000259" key="1">
    <source>
        <dbReference type="Pfam" id="PF24083"/>
    </source>
</evidence>
<gene>
    <name evidence="2" type="primary">58</name>
    <name evidence="2" type="ORF">GORDON_58</name>
</gene>
<dbReference type="GeneID" id="40079400"/>
<dbReference type="KEGG" id="vg:40079400"/>